<dbReference type="PANTHER" id="PTHR37817">
    <property type="entry name" value="N-ACETYLTRANSFERASE EIS"/>
    <property type="match status" value="1"/>
</dbReference>
<dbReference type="InterPro" id="IPR025559">
    <property type="entry name" value="Eis_dom"/>
</dbReference>
<dbReference type="EMBL" id="FOXR01000001">
    <property type="protein sequence ID" value="SFP63035.1"/>
    <property type="molecule type" value="Genomic_DNA"/>
</dbReference>
<dbReference type="PANTHER" id="PTHR37817:SF1">
    <property type="entry name" value="N-ACETYLTRANSFERASE EIS"/>
    <property type="match status" value="1"/>
</dbReference>
<protein>
    <submittedName>
        <fullName evidence="2">Predicted acetyltransferase</fullName>
    </submittedName>
</protein>
<dbReference type="SUPFAM" id="SSF55718">
    <property type="entry name" value="SCP-like"/>
    <property type="match status" value="1"/>
</dbReference>
<evidence type="ECO:0000313" key="2">
    <source>
        <dbReference type="EMBL" id="SFP63035.1"/>
    </source>
</evidence>
<accession>A0A1I5RWY6</accession>
<evidence type="ECO:0000313" key="3">
    <source>
        <dbReference type="Proteomes" id="UP000198577"/>
    </source>
</evidence>
<dbReference type="InterPro" id="IPR016181">
    <property type="entry name" value="Acyl_CoA_acyltransferase"/>
</dbReference>
<dbReference type="InterPro" id="IPR000182">
    <property type="entry name" value="GNAT_dom"/>
</dbReference>
<dbReference type="Pfam" id="PF13527">
    <property type="entry name" value="Acetyltransf_9"/>
    <property type="match status" value="1"/>
</dbReference>
<dbReference type="STRING" id="937334.SAMN05444406_101154"/>
<dbReference type="AlphaFoldDB" id="A0A1I5RWY6"/>
<organism evidence="2 3">
    <name type="scientific">Caldicoprobacter faecalis</name>
    <dbReference type="NCBI Taxonomy" id="937334"/>
    <lineage>
        <taxon>Bacteria</taxon>
        <taxon>Bacillati</taxon>
        <taxon>Bacillota</taxon>
        <taxon>Clostridia</taxon>
        <taxon>Caldicoprobacterales</taxon>
        <taxon>Caldicoprobacteraceae</taxon>
        <taxon>Caldicoprobacter</taxon>
    </lineage>
</organism>
<dbReference type="Pfam" id="PF17668">
    <property type="entry name" value="Acetyltransf_17"/>
    <property type="match status" value="1"/>
</dbReference>
<keyword evidence="2" id="KW-0808">Transferase</keyword>
<dbReference type="OrthoDB" id="9768284at2"/>
<dbReference type="InterPro" id="IPR051554">
    <property type="entry name" value="Acetyltransferase_Eis"/>
</dbReference>
<dbReference type="GO" id="GO:0030649">
    <property type="term" value="P:aminoglycoside antibiotic catabolic process"/>
    <property type="evidence" value="ECO:0007669"/>
    <property type="project" value="TreeGrafter"/>
</dbReference>
<feature type="domain" description="N-acetyltransferase" evidence="1">
    <location>
        <begin position="1"/>
        <end position="147"/>
    </location>
</feature>
<dbReference type="RefSeq" id="WP_025746703.1">
    <property type="nucleotide sequence ID" value="NZ_FOXR01000001.1"/>
</dbReference>
<reference evidence="2 3" key="1">
    <citation type="submission" date="2016-10" db="EMBL/GenBank/DDBJ databases">
        <authorList>
            <person name="de Groot N.N."/>
        </authorList>
    </citation>
    <scope>NUCLEOTIDE SEQUENCE [LARGE SCALE GENOMIC DNA]</scope>
    <source>
        <strain evidence="2 3">DSM 20678</strain>
    </source>
</reference>
<dbReference type="Pfam" id="PF13530">
    <property type="entry name" value="SCP2_2"/>
    <property type="match status" value="1"/>
</dbReference>
<name>A0A1I5RWY6_9FIRM</name>
<dbReference type="PROSITE" id="PS51186">
    <property type="entry name" value="GNAT"/>
    <property type="match status" value="1"/>
</dbReference>
<evidence type="ECO:0000259" key="1">
    <source>
        <dbReference type="PROSITE" id="PS51186"/>
    </source>
</evidence>
<dbReference type="Gene3D" id="3.40.630.30">
    <property type="match status" value="2"/>
</dbReference>
<dbReference type="SUPFAM" id="SSF55729">
    <property type="entry name" value="Acyl-CoA N-acyltransferases (Nat)"/>
    <property type="match status" value="1"/>
</dbReference>
<dbReference type="InterPro" id="IPR041380">
    <property type="entry name" value="Acetyltransf_17"/>
</dbReference>
<proteinExistence type="predicted"/>
<dbReference type="GO" id="GO:0034069">
    <property type="term" value="F:aminoglycoside N-acetyltransferase activity"/>
    <property type="evidence" value="ECO:0007669"/>
    <property type="project" value="TreeGrafter"/>
</dbReference>
<sequence length="385" mass="44719">MEIRFAGPDDMTQIKSLWEYCFDDPPEFVSWFFSRRYRSENTLAVYEGKNVRCALQLLPYQIMLRGQPVKTSYLVGLSTWPQYRGRGDARALIRYAFEVMRMRHEWVSILLPFRYDFYRKYGWEICYHHLVYTGDREILGPAGKILDDIIPATKGQINLMSKCYQKFMEAYNGYVIRNEDDWERLLDDLHIAGGTGYIVIKDSEATGYVLFEISNRQCKVRELIYITPEAKNTLMRLIANHYSQVDTIVWNAPPDDITYMDMPNPRGVMYRQPYVMGRIVDVEKALKVLRTSGEVDLKIQVIDPVLRWNEGVFRLRNGDGGLEVVSCNALPQVVMPITTLAQLLWGYITPIQAQKQGRLEVLDNSAIDSLKSIFTSTVNYIIEDY</sequence>
<dbReference type="InterPro" id="IPR036527">
    <property type="entry name" value="SCP2_sterol-bd_dom_sf"/>
</dbReference>
<keyword evidence="3" id="KW-1185">Reference proteome</keyword>
<gene>
    <name evidence="2" type="ORF">SAMN05444406_101154</name>
</gene>
<dbReference type="Gene3D" id="3.30.1050.10">
    <property type="entry name" value="SCP2 sterol-binding domain"/>
    <property type="match status" value="1"/>
</dbReference>
<dbReference type="Proteomes" id="UP000198577">
    <property type="component" value="Unassembled WGS sequence"/>
</dbReference>